<reference evidence="1" key="1">
    <citation type="submission" date="2021-06" db="EMBL/GenBank/DDBJ databases">
        <authorList>
            <person name="Kallberg Y."/>
            <person name="Tangrot J."/>
            <person name="Rosling A."/>
        </authorList>
    </citation>
    <scope>NUCLEOTIDE SEQUENCE</scope>
    <source>
        <strain evidence="1">IN212</strain>
    </source>
</reference>
<dbReference type="OrthoDB" id="10501226at2759"/>
<sequence>QLLHNSPSTKTKVEEAINNLLLDIIKDSTICPETTEKLIIRIKFDKSLKDLVKDKNLSFKFTYQLKN</sequence>
<gene>
    <name evidence="1" type="ORF">RFULGI_LOCUS16008</name>
</gene>
<comment type="caution">
    <text evidence="1">The sequence shown here is derived from an EMBL/GenBank/DDBJ whole genome shotgun (WGS) entry which is preliminary data.</text>
</comment>
<dbReference type="AlphaFoldDB" id="A0A9N9JIC2"/>
<organism evidence="1 2">
    <name type="scientific">Racocetra fulgida</name>
    <dbReference type="NCBI Taxonomy" id="60492"/>
    <lineage>
        <taxon>Eukaryota</taxon>
        <taxon>Fungi</taxon>
        <taxon>Fungi incertae sedis</taxon>
        <taxon>Mucoromycota</taxon>
        <taxon>Glomeromycotina</taxon>
        <taxon>Glomeromycetes</taxon>
        <taxon>Diversisporales</taxon>
        <taxon>Gigasporaceae</taxon>
        <taxon>Racocetra</taxon>
    </lineage>
</organism>
<name>A0A9N9JIC2_9GLOM</name>
<evidence type="ECO:0000313" key="1">
    <source>
        <dbReference type="EMBL" id="CAG8783125.1"/>
    </source>
</evidence>
<dbReference type="EMBL" id="CAJVPZ010054425">
    <property type="protein sequence ID" value="CAG8783125.1"/>
    <property type="molecule type" value="Genomic_DNA"/>
</dbReference>
<feature type="non-terminal residue" evidence="1">
    <location>
        <position position="67"/>
    </location>
</feature>
<accession>A0A9N9JIC2</accession>
<dbReference type="Proteomes" id="UP000789396">
    <property type="component" value="Unassembled WGS sequence"/>
</dbReference>
<feature type="non-terminal residue" evidence="1">
    <location>
        <position position="1"/>
    </location>
</feature>
<evidence type="ECO:0000313" key="2">
    <source>
        <dbReference type="Proteomes" id="UP000789396"/>
    </source>
</evidence>
<protein>
    <submittedName>
        <fullName evidence="1">8128_t:CDS:1</fullName>
    </submittedName>
</protein>
<proteinExistence type="predicted"/>
<keyword evidence="2" id="KW-1185">Reference proteome</keyword>